<dbReference type="EMBL" id="JACXAE010000086">
    <property type="protein sequence ID" value="MBD2776066.1"/>
    <property type="molecule type" value="Genomic_DNA"/>
</dbReference>
<feature type="transmembrane region" description="Helical" evidence="4">
    <location>
        <begin position="101"/>
        <end position="124"/>
    </location>
</feature>
<dbReference type="CDD" id="cd06225">
    <property type="entry name" value="HAMP"/>
    <property type="match status" value="1"/>
</dbReference>
<keyword evidence="9" id="KW-1185">Reference proteome</keyword>
<dbReference type="PANTHER" id="PTHR32089:SF114">
    <property type="entry name" value="METHYL-ACCEPTING CHEMOTAXIS PROTEIN MCPB"/>
    <property type="match status" value="1"/>
</dbReference>
<name>A0A8J6XN53_9CYAN</name>
<organism evidence="8 9">
    <name type="scientific">Iningainema tapete BLCC-T55</name>
    <dbReference type="NCBI Taxonomy" id="2748662"/>
    <lineage>
        <taxon>Bacteria</taxon>
        <taxon>Bacillati</taxon>
        <taxon>Cyanobacteriota</taxon>
        <taxon>Cyanophyceae</taxon>
        <taxon>Nostocales</taxon>
        <taxon>Scytonemataceae</taxon>
        <taxon>Iningainema tapete</taxon>
    </lineage>
</organism>
<feature type="domain" description="Methyl-accepting transducer" evidence="6">
    <location>
        <begin position="587"/>
        <end position="843"/>
    </location>
</feature>
<keyword evidence="1 3" id="KW-0807">Transducer</keyword>
<dbReference type="SMART" id="SM00283">
    <property type="entry name" value="MA"/>
    <property type="match status" value="1"/>
</dbReference>
<evidence type="ECO:0000256" key="3">
    <source>
        <dbReference type="PROSITE-ProRule" id="PRU00284"/>
    </source>
</evidence>
<dbReference type="RefSeq" id="WP_190835116.1">
    <property type="nucleotide sequence ID" value="NZ_CAWPPI010000086.1"/>
</dbReference>
<dbReference type="SMART" id="SM00304">
    <property type="entry name" value="HAMP"/>
    <property type="match status" value="2"/>
</dbReference>
<dbReference type="Gene3D" id="6.10.340.10">
    <property type="match status" value="1"/>
</dbReference>
<evidence type="ECO:0000256" key="4">
    <source>
        <dbReference type="SAM" id="Phobius"/>
    </source>
</evidence>
<reference evidence="8" key="1">
    <citation type="submission" date="2020-09" db="EMBL/GenBank/DDBJ databases">
        <title>Iningainema tapete sp. nov. (Scytonemataceae, Cyanobacteria) from greenhouses in central Florida (USA) produces two types of nodularin with biosynthetic potential for microcystin-LR and anabaenopeptins.</title>
        <authorList>
            <person name="Berthold D.E."/>
            <person name="Lefler F.W."/>
            <person name="Huang I.-S."/>
            <person name="Abdulla H."/>
            <person name="Zimba P.V."/>
            <person name="Laughinghouse H.D. IV."/>
        </authorList>
    </citation>
    <scope>NUCLEOTIDE SEQUENCE</scope>
    <source>
        <strain evidence="8">BLCCT55</strain>
    </source>
</reference>
<keyword evidence="4" id="KW-1133">Transmembrane helix</keyword>
<dbReference type="PROSITE" id="PS50111">
    <property type="entry name" value="CHEMOTAXIS_TRANSDUC_2"/>
    <property type="match status" value="1"/>
</dbReference>
<evidence type="ECO:0000313" key="8">
    <source>
        <dbReference type="EMBL" id="MBD2776066.1"/>
    </source>
</evidence>
<dbReference type="Gene3D" id="3.30.450.40">
    <property type="match status" value="2"/>
</dbReference>
<evidence type="ECO:0000256" key="2">
    <source>
        <dbReference type="ARBA" id="ARBA00029447"/>
    </source>
</evidence>
<dbReference type="Pfam" id="PF01590">
    <property type="entry name" value="GAF"/>
    <property type="match status" value="2"/>
</dbReference>
<comment type="similarity">
    <text evidence="2">Belongs to the methyl-accepting chemotaxis (MCP) protein family.</text>
</comment>
<dbReference type="AlphaFoldDB" id="A0A8J6XN53"/>
<dbReference type="InterPro" id="IPR029016">
    <property type="entry name" value="GAF-like_dom_sf"/>
</dbReference>
<gene>
    <name evidence="8" type="ORF">ICL16_29405</name>
</gene>
<sequence>MVDKNDPQKNITNSKFKISSKTETEILAQSESQQLNSNSGVNYRVNRWGLRSKAIACAMIMVTLPILTVGSLAYFVVNQSTTKQITQSKSKSSAIATQRQLLLTIQIGTFIIALLCGGMAAIIANRLLQPIMVTAIAARKLRQGNLDTRLLIEGKDELADLGDSINYMAEQLQELQQKQAVEADQLKLLSNILLLIRSSLNSEDLFNITVKQARLALRTDRIVIYQFNANGGREVIAESVALGLPVALGKIIEDAQIDPDMIEAYKKGHVLAINNVNEAGFTSEQQRLMEKLQIKAKLVTPILKDHQIFGFLIAHHCFSPHIWQPYEINFLQQLATQVGLTLERVSLLEATQKLKDFISHIEGSFNREDVYNLAVEKIRQAIKAERAVIYKFDDGNWFGRVIAESVIGGWQTMVGAEFHDPCFQNYVEKYRQGRVQAINNIYQAGLSHCYIQQLELFAVQANLVAPIVLSDKLLGLLIVHQCSQPRIWQQSEIYLCEQFAKIVGLAIERTNFKEQIEKERFVTDEQNQQQEKLQIQLLQLLDNIEGASRGDLTVRGEVTYGEIGTIAVFFNSIMENLRSMINEVKLGATQLDEAIAQNSEAIGQLATKALQQTDQINHIISSIEKIRVTINEVAKNARKAVLVAQTASHSANVGSAAIDLTVENMINWQETVGETNEKVKRLEESSQKIGRVLVLIQQIAMQSNLLAINTGIEAARAQENPALVVIAEEVSTLAAKCSEVTQEIEGITNNIQLHTNVALQAVDLDTDLLTEGTRFAQHAQQSLSQIFSDFQQIDELVQSIAVTSLANVQTSQALINIIREIAQACEETSSASWQVSTSVEKTVEISQKLQTSINTFKIE</sequence>
<dbReference type="PANTHER" id="PTHR32089">
    <property type="entry name" value="METHYL-ACCEPTING CHEMOTAXIS PROTEIN MCPB"/>
    <property type="match status" value="1"/>
</dbReference>
<keyword evidence="4" id="KW-0812">Transmembrane</keyword>
<feature type="domain" description="Phytochrome chromophore attachment site" evidence="5">
    <location>
        <begin position="201"/>
        <end position="337"/>
    </location>
</feature>
<evidence type="ECO:0000313" key="9">
    <source>
        <dbReference type="Proteomes" id="UP000629098"/>
    </source>
</evidence>
<keyword evidence="4" id="KW-0472">Membrane</keyword>
<dbReference type="InterPro" id="IPR003660">
    <property type="entry name" value="HAMP_dom"/>
</dbReference>
<comment type="caution">
    <text evidence="8">The sequence shown here is derived from an EMBL/GenBank/DDBJ whole genome shotgun (WGS) entry which is preliminary data.</text>
</comment>
<dbReference type="SUPFAM" id="SSF58104">
    <property type="entry name" value="Methyl-accepting chemotaxis protein (MCP) signaling domain"/>
    <property type="match status" value="1"/>
</dbReference>
<dbReference type="SMART" id="SM00065">
    <property type="entry name" value="GAF"/>
    <property type="match status" value="2"/>
</dbReference>
<dbReference type="Proteomes" id="UP000629098">
    <property type="component" value="Unassembled WGS sequence"/>
</dbReference>
<dbReference type="InterPro" id="IPR003018">
    <property type="entry name" value="GAF"/>
</dbReference>
<dbReference type="GO" id="GO:0007165">
    <property type="term" value="P:signal transduction"/>
    <property type="evidence" value="ECO:0007669"/>
    <property type="project" value="UniProtKB-KW"/>
</dbReference>
<protein>
    <submittedName>
        <fullName evidence="8">GAF domain-containing protein</fullName>
    </submittedName>
</protein>
<accession>A0A8J6XN53</accession>
<dbReference type="InterPro" id="IPR016132">
    <property type="entry name" value="Phyto_chromo_attachment"/>
</dbReference>
<evidence type="ECO:0000256" key="1">
    <source>
        <dbReference type="ARBA" id="ARBA00023224"/>
    </source>
</evidence>
<feature type="transmembrane region" description="Helical" evidence="4">
    <location>
        <begin position="53"/>
        <end position="77"/>
    </location>
</feature>
<evidence type="ECO:0000259" key="5">
    <source>
        <dbReference type="PROSITE" id="PS50046"/>
    </source>
</evidence>
<dbReference type="Pfam" id="PF00015">
    <property type="entry name" value="MCPsignal"/>
    <property type="match status" value="1"/>
</dbReference>
<dbReference type="Pfam" id="PF00672">
    <property type="entry name" value="HAMP"/>
    <property type="match status" value="1"/>
</dbReference>
<dbReference type="PROSITE" id="PS50885">
    <property type="entry name" value="HAMP"/>
    <property type="match status" value="2"/>
</dbReference>
<dbReference type="SUPFAM" id="SSF55781">
    <property type="entry name" value="GAF domain-like"/>
    <property type="match status" value="2"/>
</dbReference>
<evidence type="ECO:0000259" key="7">
    <source>
        <dbReference type="PROSITE" id="PS50885"/>
    </source>
</evidence>
<evidence type="ECO:0000259" key="6">
    <source>
        <dbReference type="PROSITE" id="PS50111"/>
    </source>
</evidence>
<dbReference type="Gene3D" id="1.10.287.950">
    <property type="entry name" value="Methyl-accepting chemotaxis protein"/>
    <property type="match status" value="1"/>
</dbReference>
<feature type="domain" description="Phytochrome chromophore attachment site" evidence="5">
    <location>
        <begin position="366"/>
        <end position="502"/>
    </location>
</feature>
<dbReference type="InterPro" id="IPR004089">
    <property type="entry name" value="MCPsignal_dom"/>
</dbReference>
<dbReference type="SUPFAM" id="SSF158472">
    <property type="entry name" value="HAMP domain-like"/>
    <property type="match status" value="1"/>
</dbReference>
<feature type="domain" description="HAMP" evidence="7">
    <location>
        <begin position="125"/>
        <end position="177"/>
    </location>
</feature>
<feature type="domain" description="HAMP" evidence="7">
    <location>
        <begin position="531"/>
        <end position="582"/>
    </location>
</feature>
<dbReference type="GO" id="GO:0016020">
    <property type="term" value="C:membrane"/>
    <property type="evidence" value="ECO:0007669"/>
    <property type="project" value="InterPro"/>
</dbReference>
<dbReference type="PROSITE" id="PS50046">
    <property type="entry name" value="PHYTOCHROME_2"/>
    <property type="match status" value="2"/>
</dbReference>
<proteinExistence type="inferred from homology"/>